<gene>
    <name evidence="3" type="ORF">BD311DRAFT_810051</name>
</gene>
<accession>A0A4Q9MAQ6</accession>
<evidence type="ECO:0000256" key="1">
    <source>
        <dbReference type="SAM" id="MobiDB-lite"/>
    </source>
</evidence>
<evidence type="ECO:0000259" key="2">
    <source>
        <dbReference type="PROSITE" id="PS50181"/>
    </source>
</evidence>
<dbReference type="Proteomes" id="UP000292957">
    <property type="component" value="Unassembled WGS sequence"/>
</dbReference>
<dbReference type="AlphaFoldDB" id="A0A4Q9MAQ6"/>
<protein>
    <recommendedName>
        <fullName evidence="2">F-box domain-containing protein</fullName>
    </recommendedName>
</protein>
<dbReference type="Gene3D" id="1.20.1280.50">
    <property type="match status" value="1"/>
</dbReference>
<dbReference type="OrthoDB" id="2757285at2759"/>
<reference evidence="3" key="1">
    <citation type="submission" date="2019-01" db="EMBL/GenBank/DDBJ databases">
        <title>Draft genome sequences of three monokaryotic isolates of the white-rot basidiomycete fungus Dichomitus squalens.</title>
        <authorList>
            <consortium name="DOE Joint Genome Institute"/>
            <person name="Lopez S.C."/>
            <person name="Andreopoulos B."/>
            <person name="Pangilinan J."/>
            <person name="Lipzen A."/>
            <person name="Riley R."/>
            <person name="Ahrendt S."/>
            <person name="Ng V."/>
            <person name="Barry K."/>
            <person name="Daum C."/>
            <person name="Grigoriev I.V."/>
            <person name="Hilden K.S."/>
            <person name="Makela M.R."/>
            <person name="de Vries R.P."/>
        </authorList>
    </citation>
    <scope>NUCLEOTIDE SEQUENCE [LARGE SCALE GENOMIC DNA]</scope>
    <source>
        <strain evidence="3">OM18370.1</strain>
    </source>
</reference>
<organism evidence="3">
    <name type="scientific">Dichomitus squalens</name>
    <dbReference type="NCBI Taxonomy" id="114155"/>
    <lineage>
        <taxon>Eukaryota</taxon>
        <taxon>Fungi</taxon>
        <taxon>Dikarya</taxon>
        <taxon>Basidiomycota</taxon>
        <taxon>Agaricomycotina</taxon>
        <taxon>Agaricomycetes</taxon>
        <taxon>Polyporales</taxon>
        <taxon>Polyporaceae</taxon>
        <taxon>Dichomitus</taxon>
    </lineage>
</organism>
<dbReference type="Pfam" id="PF00646">
    <property type="entry name" value="F-box"/>
    <property type="match status" value="1"/>
</dbReference>
<feature type="region of interest" description="Disordered" evidence="1">
    <location>
        <begin position="59"/>
        <end position="80"/>
    </location>
</feature>
<dbReference type="InterPro" id="IPR001810">
    <property type="entry name" value="F-box_dom"/>
</dbReference>
<dbReference type="PROSITE" id="PS50181">
    <property type="entry name" value="FBOX"/>
    <property type="match status" value="1"/>
</dbReference>
<evidence type="ECO:0000313" key="3">
    <source>
        <dbReference type="EMBL" id="TBU24314.1"/>
    </source>
</evidence>
<feature type="domain" description="F-box" evidence="2">
    <location>
        <begin position="1"/>
        <end position="45"/>
    </location>
</feature>
<dbReference type="SMART" id="SM00256">
    <property type="entry name" value="FBOX"/>
    <property type="match status" value="1"/>
</dbReference>
<dbReference type="SUPFAM" id="SSF81383">
    <property type="entry name" value="F-box domain"/>
    <property type="match status" value="1"/>
</dbReference>
<dbReference type="InterPro" id="IPR036047">
    <property type="entry name" value="F-box-like_dom_sf"/>
</dbReference>
<dbReference type="CDD" id="cd09917">
    <property type="entry name" value="F-box_SF"/>
    <property type="match status" value="1"/>
</dbReference>
<proteinExistence type="predicted"/>
<sequence length="80" mass="9012">MLSLPIELQIRVLLNLDDNDTLACRQVCKDFLKIIEDASVQYKVELACAGVVDGGRYGPPPTDRSRLLKVYQDSESQQRC</sequence>
<name>A0A4Q9MAQ6_9APHY</name>
<dbReference type="EMBL" id="ML143482">
    <property type="protein sequence ID" value="TBU24314.1"/>
    <property type="molecule type" value="Genomic_DNA"/>
</dbReference>